<evidence type="ECO:0000256" key="2">
    <source>
        <dbReference type="ARBA" id="ARBA00022475"/>
    </source>
</evidence>
<evidence type="ECO:0000313" key="8">
    <source>
        <dbReference type="EMBL" id="GLI34437.1"/>
    </source>
</evidence>
<sequence length="315" mass="34967">MIRTRSEWISILSLMLAMVLWASSFIALKLAFQTYDPMVVIFGRMSVASVFFLFFVKNCQGSVYRKGDFKYLLFMAVCEPCLYFIFEARAIENTTASQAGMITAMLPLMVAVGAHLFLKERVTKQTIAGFVLAILGACWLSMGSSPSHDAPNPLFGNFCEFMAMVFATGYTITLKRLTARYNPLFLTAFQAVTGTLFFLPFLFFGPTTLPTRFEWVPSLAIVYLGVFITFGAYGLYNYGVSRIPASQASSFVNLIPVFTIVMGWLVLGERFTASQYLASGLVFVGVFISQERKRSTEVSVDAEPKACCSAAKMMP</sequence>
<dbReference type="SUPFAM" id="SSF103481">
    <property type="entry name" value="Multidrug resistance efflux transporter EmrE"/>
    <property type="match status" value="2"/>
</dbReference>
<reference evidence="8" key="1">
    <citation type="submission" date="2022-12" db="EMBL/GenBank/DDBJ databases">
        <title>Reference genome sequencing for broad-spectrum identification of bacterial and archaeal isolates by mass spectrometry.</title>
        <authorList>
            <person name="Sekiguchi Y."/>
            <person name="Tourlousse D.M."/>
        </authorList>
    </citation>
    <scope>NUCLEOTIDE SEQUENCE</scope>
    <source>
        <strain evidence="8">ASRB1</strain>
    </source>
</reference>
<feature type="transmembrane region" description="Helical" evidence="6">
    <location>
        <begin position="98"/>
        <end position="118"/>
    </location>
</feature>
<dbReference type="GO" id="GO:0005886">
    <property type="term" value="C:plasma membrane"/>
    <property type="evidence" value="ECO:0007669"/>
    <property type="project" value="UniProtKB-SubCell"/>
</dbReference>
<feature type="domain" description="EamA" evidence="7">
    <location>
        <begin position="9"/>
        <end position="141"/>
    </location>
</feature>
<evidence type="ECO:0000256" key="5">
    <source>
        <dbReference type="ARBA" id="ARBA00023136"/>
    </source>
</evidence>
<feature type="transmembrane region" description="Helical" evidence="6">
    <location>
        <begin position="12"/>
        <end position="32"/>
    </location>
</feature>
<keyword evidence="2" id="KW-1003">Cell membrane</keyword>
<dbReference type="EMBL" id="BSDR01000001">
    <property type="protein sequence ID" value="GLI34437.1"/>
    <property type="molecule type" value="Genomic_DNA"/>
</dbReference>
<dbReference type="Pfam" id="PF00892">
    <property type="entry name" value="EamA"/>
    <property type="match status" value="2"/>
</dbReference>
<dbReference type="Proteomes" id="UP001144372">
    <property type="component" value="Unassembled WGS sequence"/>
</dbReference>
<organism evidence="8 9">
    <name type="scientific">Desulforhabdus amnigena</name>
    <dbReference type="NCBI Taxonomy" id="40218"/>
    <lineage>
        <taxon>Bacteria</taxon>
        <taxon>Pseudomonadati</taxon>
        <taxon>Thermodesulfobacteriota</taxon>
        <taxon>Syntrophobacteria</taxon>
        <taxon>Syntrophobacterales</taxon>
        <taxon>Syntrophobacteraceae</taxon>
        <taxon>Desulforhabdus</taxon>
    </lineage>
</organism>
<gene>
    <name evidence="8" type="ORF">DAMNIGENAA_18700</name>
</gene>
<feature type="transmembrane region" description="Helical" evidence="6">
    <location>
        <begin position="125"/>
        <end position="142"/>
    </location>
</feature>
<dbReference type="InterPro" id="IPR037185">
    <property type="entry name" value="EmrE-like"/>
</dbReference>
<feature type="transmembrane region" description="Helical" evidence="6">
    <location>
        <begin position="154"/>
        <end position="172"/>
    </location>
</feature>
<accession>A0A9W6D595</accession>
<dbReference type="PANTHER" id="PTHR32322">
    <property type="entry name" value="INNER MEMBRANE TRANSPORTER"/>
    <property type="match status" value="1"/>
</dbReference>
<dbReference type="RefSeq" id="WP_281793689.1">
    <property type="nucleotide sequence ID" value="NZ_BSDR01000001.1"/>
</dbReference>
<keyword evidence="9" id="KW-1185">Reference proteome</keyword>
<comment type="caution">
    <text evidence="8">The sequence shown here is derived from an EMBL/GenBank/DDBJ whole genome shotgun (WGS) entry which is preliminary data.</text>
</comment>
<name>A0A9W6D595_9BACT</name>
<comment type="subcellular location">
    <subcellularLocation>
        <location evidence="1">Cell membrane</location>
        <topology evidence="1">Multi-pass membrane protein</topology>
    </subcellularLocation>
</comment>
<keyword evidence="5 6" id="KW-0472">Membrane</keyword>
<feature type="transmembrane region" description="Helical" evidence="6">
    <location>
        <begin position="184"/>
        <end position="203"/>
    </location>
</feature>
<feature type="transmembrane region" description="Helical" evidence="6">
    <location>
        <begin position="215"/>
        <end position="236"/>
    </location>
</feature>
<feature type="transmembrane region" description="Helical" evidence="6">
    <location>
        <begin position="68"/>
        <end position="86"/>
    </location>
</feature>
<dbReference type="Gene3D" id="1.10.3730.20">
    <property type="match status" value="1"/>
</dbReference>
<feature type="transmembrane region" description="Helical" evidence="6">
    <location>
        <begin position="38"/>
        <end position="56"/>
    </location>
</feature>
<evidence type="ECO:0000256" key="1">
    <source>
        <dbReference type="ARBA" id="ARBA00004651"/>
    </source>
</evidence>
<dbReference type="InterPro" id="IPR050638">
    <property type="entry name" value="AA-Vitamin_Transporters"/>
</dbReference>
<dbReference type="AlphaFoldDB" id="A0A9W6D595"/>
<evidence type="ECO:0000259" key="7">
    <source>
        <dbReference type="Pfam" id="PF00892"/>
    </source>
</evidence>
<keyword evidence="3 6" id="KW-0812">Transmembrane</keyword>
<feature type="domain" description="EamA" evidence="7">
    <location>
        <begin position="155"/>
        <end position="288"/>
    </location>
</feature>
<evidence type="ECO:0000256" key="6">
    <source>
        <dbReference type="SAM" id="Phobius"/>
    </source>
</evidence>
<keyword evidence="4 6" id="KW-1133">Transmembrane helix</keyword>
<feature type="transmembrane region" description="Helical" evidence="6">
    <location>
        <begin position="248"/>
        <end position="267"/>
    </location>
</feature>
<evidence type="ECO:0000256" key="3">
    <source>
        <dbReference type="ARBA" id="ARBA00022692"/>
    </source>
</evidence>
<protein>
    <submittedName>
        <fullName evidence="8">Membrane protein</fullName>
    </submittedName>
</protein>
<dbReference type="InterPro" id="IPR000620">
    <property type="entry name" value="EamA_dom"/>
</dbReference>
<evidence type="ECO:0000313" key="9">
    <source>
        <dbReference type="Proteomes" id="UP001144372"/>
    </source>
</evidence>
<dbReference type="PANTHER" id="PTHR32322:SF18">
    <property type="entry name" value="S-ADENOSYLMETHIONINE_S-ADENOSYLHOMOCYSTEINE TRANSPORTER"/>
    <property type="match status" value="1"/>
</dbReference>
<evidence type="ECO:0000256" key="4">
    <source>
        <dbReference type="ARBA" id="ARBA00022989"/>
    </source>
</evidence>
<proteinExistence type="predicted"/>
<feature type="transmembrane region" description="Helical" evidence="6">
    <location>
        <begin position="273"/>
        <end position="289"/>
    </location>
</feature>